<evidence type="ECO:0000256" key="1">
    <source>
        <dbReference type="SAM" id="MobiDB-lite"/>
    </source>
</evidence>
<sequence>MPTHSTPMPDAGHGRSPQRPEQVAEHTAQPVTALPGVVLNLQAPQPAFRSSAEDPIPPGHSVFDAMPGGPLSHRTLWKVPAGMPSGDYLIELRNGPRWEQPPVALPQTMPRNQVLRIVREHMESAPLTRASVTDTGAVYISTGALAARYLPLSPYRPGDGRQADPEDATAAAYLVEHHDPAREPEVRTGGFLAEELRRLISEFKGAAALEPDGTIRFTFTYGRGTGEPGPVLAATPIADPGYPRCAACDLWAREHLSWGHHSCGAFVWPDA</sequence>
<reference evidence="3" key="1">
    <citation type="journal article" date="2019" name="Int. J. Syst. Evol. Microbiol.">
        <title>The Global Catalogue of Microorganisms (GCM) 10K type strain sequencing project: providing services to taxonomists for standard genome sequencing and annotation.</title>
        <authorList>
            <consortium name="The Broad Institute Genomics Platform"/>
            <consortium name="The Broad Institute Genome Sequencing Center for Infectious Disease"/>
            <person name="Wu L."/>
            <person name="Ma J."/>
        </authorList>
    </citation>
    <scope>NUCLEOTIDE SEQUENCE [LARGE SCALE GENOMIC DNA]</scope>
    <source>
        <strain evidence="3">CGMCC 4.1469</strain>
    </source>
</reference>
<keyword evidence="3" id="KW-1185">Reference proteome</keyword>
<dbReference type="EMBL" id="JBHSOD010000020">
    <property type="protein sequence ID" value="MFC5886812.1"/>
    <property type="molecule type" value="Genomic_DNA"/>
</dbReference>
<dbReference type="RefSeq" id="WP_345330754.1">
    <property type="nucleotide sequence ID" value="NZ_BAAAVH010000123.1"/>
</dbReference>
<proteinExistence type="predicted"/>
<evidence type="ECO:0000313" key="2">
    <source>
        <dbReference type="EMBL" id="MFC5886812.1"/>
    </source>
</evidence>
<protein>
    <submittedName>
        <fullName evidence="2">Uncharacterized protein</fullName>
    </submittedName>
</protein>
<accession>A0ABW1EYL8</accession>
<evidence type="ECO:0000313" key="3">
    <source>
        <dbReference type="Proteomes" id="UP001596067"/>
    </source>
</evidence>
<dbReference type="Proteomes" id="UP001596067">
    <property type="component" value="Unassembled WGS sequence"/>
</dbReference>
<name>A0ABW1EYL8_9ACTN</name>
<comment type="caution">
    <text evidence="2">The sequence shown here is derived from an EMBL/GenBank/DDBJ whole genome shotgun (WGS) entry which is preliminary data.</text>
</comment>
<gene>
    <name evidence="2" type="ORF">ACFP0N_17740</name>
</gene>
<feature type="region of interest" description="Disordered" evidence="1">
    <location>
        <begin position="1"/>
        <end position="28"/>
    </location>
</feature>
<organism evidence="2 3">
    <name type="scientific">Kitasatospora aburaviensis</name>
    <dbReference type="NCBI Taxonomy" id="67265"/>
    <lineage>
        <taxon>Bacteria</taxon>
        <taxon>Bacillati</taxon>
        <taxon>Actinomycetota</taxon>
        <taxon>Actinomycetes</taxon>
        <taxon>Kitasatosporales</taxon>
        <taxon>Streptomycetaceae</taxon>
        <taxon>Kitasatospora</taxon>
    </lineage>
</organism>